<reference evidence="3" key="1">
    <citation type="journal article" date="2018" name="Nat. Plants">
        <title>Whole-genome landscape of Medicago truncatula symbiotic genes.</title>
        <authorList>
            <person name="Pecrix Y."/>
            <person name="Gamas P."/>
            <person name="Carrere S."/>
        </authorList>
    </citation>
    <scope>NUCLEOTIDE SEQUENCE</scope>
    <source>
        <tissue evidence="3">Leaves</tissue>
    </source>
</reference>
<accession>A0A396GXR0</accession>
<evidence type="ECO:0000259" key="2">
    <source>
        <dbReference type="Pfam" id="PF07127"/>
    </source>
</evidence>
<feature type="domain" description="Late nodulin" evidence="2">
    <location>
        <begin position="7"/>
        <end position="62"/>
    </location>
</feature>
<dbReference type="Proteomes" id="UP000265566">
    <property type="component" value="Chromosome 7"/>
</dbReference>
<keyword evidence="1" id="KW-0812">Transmembrane</keyword>
<feature type="transmembrane region" description="Helical" evidence="1">
    <location>
        <begin position="12"/>
        <end position="35"/>
    </location>
</feature>
<evidence type="ECO:0000256" key="1">
    <source>
        <dbReference type="SAM" id="Phobius"/>
    </source>
</evidence>
<dbReference type="EMBL" id="PSQE01000007">
    <property type="protein sequence ID" value="RHN45800.1"/>
    <property type="molecule type" value="Genomic_DNA"/>
</dbReference>
<proteinExistence type="predicted"/>
<comment type="caution">
    <text evidence="3">The sequence shown here is derived from an EMBL/GenBank/DDBJ whole genome shotgun (WGS) entry which is preliminary data.</text>
</comment>
<evidence type="ECO:0000313" key="3">
    <source>
        <dbReference type="EMBL" id="RHN45800.1"/>
    </source>
</evidence>
<dbReference type="GO" id="GO:0046872">
    <property type="term" value="F:metal ion binding"/>
    <property type="evidence" value="ECO:0007669"/>
    <property type="project" value="InterPro"/>
</dbReference>
<keyword evidence="1" id="KW-0472">Membrane</keyword>
<keyword evidence="1" id="KW-1133">Transmembrane helix</keyword>
<dbReference type="InterPro" id="IPR009810">
    <property type="entry name" value="Nodulin_late_dom"/>
</dbReference>
<sequence length="68" mass="8129">MQKGKNMDETMKFVYILILFLSLFLVIIVCDSIHFHVSRPCMTDNDCAPEKYYNIRCRKGFCVQIRKY</sequence>
<organism evidence="3">
    <name type="scientific">Medicago truncatula</name>
    <name type="common">Barrel medic</name>
    <name type="synonym">Medicago tribuloides</name>
    <dbReference type="NCBI Taxonomy" id="3880"/>
    <lineage>
        <taxon>Eukaryota</taxon>
        <taxon>Viridiplantae</taxon>
        <taxon>Streptophyta</taxon>
        <taxon>Embryophyta</taxon>
        <taxon>Tracheophyta</taxon>
        <taxon>Spermatophyta</taxon>
        <taxon>Magnoliopsida</taxon>
        <taxon>eudicotyledons</taxon>
        <taxon>Gunneridae</taxon>
        <taxon>Pentapetalae</taxon>
        <taxon>rosids</taxon>
        <taxon>fabids</taxon>
        <taxon>Fabales</taxon>
        <taxon>Fabaceae</taxon>
        <taxon>Papilionoideae</taxon>
        <taxon>50 kb inversion clade</taxon>
        <taxon>NPAAA clade</taxon>
        <taxon>Hologalegina</taxon>
        <taxon>IRL clade</taxon>
        <taxon>Trifolieae</taxon>
        <taxon>Medicago</taxon>
    </lineage>
</organism>
<name>A0A396GXR0_MEDTR</name>
<dbReference type="Gramene" id="rna40205">
    <property type="protein sequence ID" value="RHN45800.1"/>
    <property type="gene ID" value="gene40205"/>
</dbReference>
<gene>
    <name evidence="3" type="ORF">MtrunA17_Chr7g0235351</name>
</gene>
<dbReference type="Pfam" id="PF07127">
    <property type="entry name" value="Nodulin_late"/>
    <property type="match status" value="1"/>
</dbReference>
<protein>
    <submittedName>
        <fullName evidence="3">Putative Late nodulin</fullName>
    </submittedName>
</protein>
<dbReference type="AlphaFoldDB" id="A0A396GXR0"/>